<protein>
    <recommendedName>
        <fullName evidence="2">DUF4350 domain-containing protein</fullName>
    </recommendedName>
</protein>
<sequence>MLIPTSKKGTWLGLIVVLLLFMIISYVLLFQQPKNYQSYVSHSPSTTGVKAIFTYLESEHSHVQRWSHQPEFLLNGGKENQLLIMVEPTFIPNTEDMNSYKRFIEEGNSILLFKNNPKGMFDLKSYPIDDQENNDNIEIVQRNNKEYRARVESLVRLVPNNDDTILLSDESGIIALKRKIGKGEFISVVTPEWMTNGTIQKQDHITLIVNLINNLDYPETILFDEYLHGQQNKSTFTTIFPTWLLLLMLQTVLLTMLWLWAVGKRFGSIIVPREESVRFSDEGLKALASWYTRGRMYRESLMIQANYNKLLLQEKWGIPYSKEWEDIENSLVKKMKKIPRQEIKLFVMGLPEILKKERISKKEYLAWSKKMDQLRKELEVDNE</sequence>
<evidence type="ECO:0000313" key="3">
    <source>
        <dbReference type="EMBL" id="SDP69544.1"/>
    </source>
</evidence>
<evidence type="ECO:0000256" key="1">
    <source>
        <dbReference type="SAM" id="Phobius"/>
    </source>
</evidence>
<keyword evidence="1" id="KW-1133">Transmembrane helix</keyword>
<name>A0A1H0UTN8_9BACI</name>
<dbReference type="RefSeq" id="WP_090854454.1">
    <property type="nucleotide sequence ID" value="NZ_FNJU01000005.1"/>
</dbReference>
<gene>
    <name evidence="3" type="ORF">SAMN05216565_105158</name>
</gene>
<evidence type="ECO:0000313" key="4">
    <source>
        <dbReference type="Proteomes" id="UP000199159"/>
    </source>
</evidence>
<dbReference type="EMBL" id="FNJU01000005">
    <property type="protein sequence ID" value="SDP69544.1"/>
    <property type="molecule type" value="Genomic_DNA"/>
</dbReference>
<accession>A0A1H0UTN8</accession>
<dbReference type="Pfam" id="PF14258">
    <property type="entry name" value="DUF4350"/>
    <property type="match status" value="1"/>
</dbReference>
<feature type="domain" description="DUF4350" evidence="2">
    <location>
        <begin position="41"/>
        <end position="212"/>
    </location>
</feature>
<keyword evidence="4" id="KW-1185">Reference proteome</keyword>
<dbReference type="AlphaFoldDB" id="A0A1H0UTN8"/>
<evidence type="ECO:0000259" key="2">
    <source>
        <dbReference type="Pfam" id="PF14258"/>
    </source>
</evidence>
<proteinExistence type="predicted"/>
<dbReference type="InterPro" id="IPR025646">
    <property type="entry name" value="DUF4350"/>
</dbReference>
<organism evidence="3 4">
    <name type="scientific">Litchfieldia salsa</name>
    <dbReference type="NCBI Taxonomy" id="930152"/>
    <lineage>
        <taxon>Bacteria</taxon>
        <taxon>Bacillati</taxon>
        <taxon>Bacillota</taxon>
        <taxon>Bacilli</taxon>
        <taxon>Bacillales</taxon>
        <taxon>Bacillaceae</taxon>
        <taxon>Litchfieldia</taxon>
    </lineage>
</organism>
<keyword evidence="1" id="KW-0812">Transmembrane</keyword>
<keyword evidence="1" id="KW-0472">Membrane</keyword>
<dbReference type="STRING" id="930152.SAMN05216565_105158"/>
<feature type="transmembrane region" description="Helical" evidence="1">
    <location>
        <begin position="240"/>
        <end position="263"/>
    </location>
</feature>
<dbReference type="Proteomes" id="UP000199159">
    <property type="component" value="Unassembled WGS sequence"/>
</dbReference>
<reference evidence="4" key="1">
    <citation type="submission" date="2016-10" db="EMBL/GenBank/DDBJ databases">
        <authorList>
            <person name="Varghese N."/>
            <person name="Submissions S."/>
        </authorList>
    </citation>
    <scope>NUCLEOTIDE SEQUENCE [LARGE SCALE GENOMIC DNA]</scope>
    <source>
        <strain evidence="4">IBRC-M10078</strain>
    </source>
</reference>
<feature type="transmembrane region" description="Helical" evidence="1">
    <location>
        <begin position="12"/>
        <end position="30"/>
    </location>
</feature>
<dbReference type="OrthoDB" id="2935725at2"/>